<dbReference type="InterPro" id="IPR036691">
    <property type="entry name" value="Endo/exonu/phosph_ase_sf"/>
</dbReference>
<evidence type="ECO:0000313" key="2">
    <source>
        <dbReference type="EMBL" id="JAR92060.1"/>
    </source>
</evidence>
<protein>
    <submittedName>
        <fullName evidence="2">Putative tick transposon</fullName>
    </submittedName>
</protein>
<feature type="domain" description="Reverse transcriptase" evidence="1">
    <location>
        <begin position="427"/>
        <end position="705"/>
    </location>
</feature>
<dbReference type="SUPFAM" id="SSF56219">
    <property type="entry name" value="DNase I-like"/>
    <property type="match status" value="1"/>
</dbReference>
<dbReference type="GO" id="GO:0071897">
    <property type="term" value="P:DNA biosynthetic process"/>
    <property type="evidence" value="ECO:0007669"/>
    <property type="project" value="UniProtKB-ARBA"/>
</dbReference>
<proteinExistence type="predicted"/>
<dbReference type="Gene3D" id="3.60.10.10">
    <property type="entry name" value="Endonuclease/exonuclease/phosphatase"/>
    <property type="match status" value="1"/>
</dbReference>
<dbReference type="SUPFAM" id="SSF56672">
    <property type="entry name" value="DNA/RNA polymerases"/>
    <property type="match status" value="1"/>
</dbReference>
<dbReference type="AlphaFoldDB" id="A0A147BMP0"/>
<dbReference type="InterPro" id="IPR000477">
    <property type="entry name" value="RT_dom"/>
</dbReference>
<dbReference type="InterPro" id="IPR043128">
    <property type="entry name" value="Rev_trsase/Diguanyl_cyclase"/>
</dbReference>
<dbReference type="CDD" id="cd01650">
    <property type="entry name" value="RT_nLTR_like"/>
    <property type="match status" value="1"/>
</dbReference>
<dbReference type="PANTHER" id="PTHR33332">
    <property type="entry name" value="REVERSE TRANSCRIPTASE DOMAIN-CONTAINING PROTEIN"/>
    <property type="match status" value="1"/>
</dbReference>
<dbReference type="Gene3D" id="3.30.70.270">
    <property type="match status" value="1"/>
</dbReference>
<dbReference type="EMBL" id="GEGO01003344">
    <property type="protein sequence ID" value="JAR92060.1"/>
    <property type="molecule type" value="Transcribed_RNA"/>
</dbReference>
<organism evidence="2">
    <name type="scientific">Ixodes ricinus</name>
    <name type="common">Common tick</name>
    <name type="synonym">Acarus ricinus</name>
    <dbReference type="NCBI Taxonomy" id="34613"/>
    <lineage>
        <taxon>Eukaryota</taxon>
        <taxon>Metazoa</taxon>
        <taxon>Ecdysozoa</taxon>
        <taxon>Arthropoda</taxon>
        <taxon>Chelicerata</taxon>
        <taxon>Arachnida</taxon>
        <taxon>Acari</taxon>
        <taxon>Parasitiformes</taxon>
        <taxon>Ixodida</taxon>
        <taxon>Ixodoidea</taxon>
        <taxon>Ixodidae</taxon>
        <taxon>Ixodinae</taxon>
        <taxon>Ixodes</taxon>
    </lineage>
</organism>
<accession>A0A147BMP0</accession>
<dbReference type="PROSITE" id="PS50878">
    <property type="entry name" value="RT_POL"/>
    <property type="match status" value="1"/>
</dbReference>
<evidence type="ECO:0000259" key="1">
    <source>
        <dbReference type="PROSITE" id="PS50878"/>
    </source>
</evidence>
<name>A0A147BMP0_IXORI</name>
<feature type="non-terminal residue" evidence="2">
    <location>
        <position position="1"/>
    </location>
</feature>
<dbReference type="Pfam" id="PF00078">
    <property type="entry name" value="RVT_1"/>
    <property type="match status" value="1"/>
</dbReference>
<sequence length="885" mass="100057">FALNGYNELFYTRDTGKGGGIAIYVRDVWLLSKVDVHFAHAESLAVNVSRPGFSLFLLAGYRPPSENARLFLAELEQVLKQFRSMGQFCLVGDLNIDTLKPGKSIVCDYLNLLSEYGIENTISLPTREELLSGKLVVSCIDHINVRAPDITVRSAVIAQKLSDHYLIGCRLSKQVSGSEGNRSGSSYVFITDTVKFDALVAAFDWATFLRSVEPANLYATFVDVLQSFYRDSKKKVNFQKRSDKPWLTTDIMTAIKEKDAAWLRSRRAPNNLELRAAFCCARNKTNAIIRAAKRRYFQKKFFESRSNPRETWDLINTFRGCATKKSIQEKLHKHFGSDLQSAVNDLNIFFAASSGSSRDSALSSFSSSHGYRVSASAFLPLLDAVSLHSILFSLKRNKAAGIDGIRVSDICRNFCCVQHVLLTMVNGFLISGMIPADLKTALIKPIFKGGSPDKPECYRPISVLPCVGEILEKHLYLVMSSFVDSSHVLSPSQYGFVSGRGTQPLLEDFSDLLHNAFDRNMCSCAIFLDVAKAFDTVSHKLLLHKLYNYGFRGPFYALLENFFSERSQQVSVGNFKSPRVGLKAGVPQGSVLSPLLFNLYVNDIAARLSTCKMFQYADDTLIVSTHLDIHQAIQFLQHDVEQVMDWFSENLFSINASKTKLVFFKNPLKRVNLDTPVMLHGTNCVNCSCPPLNGVDSVKYLGIHFDSDLSWATHFSQLCGRLRSVSCLLYNNRVFMPFAVRKSIAYALAYSIIRYGITVFGNCAEMWQTKIDRVLKNLLKSVGYHLDISDDIDIFETLQLPSFRSFFLQCVVLRHFWVSDFLQPHVSPRDLRRTNRFEIPRCFTRYGKRERSHYVPLIFNKLPDSFFVESVNKRKLKKLLNNLSV</sequence>
<reference evidence="2" key="1">
    <citation type="journal article" date="2018" name="PLoS Negl. Trop. Dis.">
        <title>Sialome diversity of ticks revealed by RNAseq of single tick salivary glands.</title>
        <authorList>
            <person name="Perner J."/>
            <person name="Kropackova S."/>
            <person name="Kopacek P."/>
            <person name="Ribeiro J.M."/>
        </authorList>
    </citation>
    <scope>NUCLEOTIDE SEQUENCE</scope>
    <source>
        <strain evidence="2">Siblings of single egg batch collected in Ceske Budejovice</strain>
        <tissue evidence="2">Salivary glands</tissue>
    </source>
</reference>
<dbReference type="InterPro" id="IPR043502">
    <property type="entry name" value="DNA/RNA_pol_sf"/>
</dbReference>